<evidence type="ECO:0000256" key="7">
    <source>
        <dbReference type="RuleBase" id="RU003582"/>
    </source>
</evidence>
<evidence type="ECO:0000256" key="3">
    <source>
        <dbReference type="ARBA" id="ARBA00022719"/>
    </source>
</evidence>
<gene>
    <name evidence="5" type="primary">nuoC</name>
    <name evidence="9" type="ORF">DD235_09710</name>
</gene>
<evidence type="ECO:0000256" key="1">
    <source>
        <dbReference type="ARBA" id="ARBA00007569"/>
    </source>
</evidence>
<keyword evidence="5 6" id="KW-0520">NAD</keyword>
<comment type="caution">
    <text evidence="9">The sequence shown here is derived from an EMBL/GenBank/DDBJ whole genome shotgun (WGS) entry which is preliminary data.</text>
</comment>
<dbReference type="Proteomes" id="UP000245212">
    <property type="component" value="Unassembled WGS sequence"/>
</dbReference>
<comment type="subunit">
    <text evidence="5">NDH-1 is composed of 14 different subunits. Subunits NuoB, C, D, E, F, and G constitute the peripheral sector of the complex.</text>
</comment>
<keyword evidence="3 5" id="KW-0874">Quinone</keyword>
<dbReference type="NCBIfam" id="TIGR01961">
    <property type="entry name" value="NuoC_fam"/>
    <property type="match status" value="1"/>
</dbReference>
<dbReference type="Pfam" id="PF00329">
    <property type="entry name" value="Complex1_30kDa"/>
    <property type="match status" value="1"/>
</dbReference>
<evidence type="ECO:0000256" key="6">
    <source>
        <dbReference type="RuleBase" id="RU003456"/>
    </source>
</evidence>
<dbReference type="HAMAP" id="MF_01357">
    <property type="entry name" value="NDH1_NuoC"/>
    <property type="match status" value="1"/>
</dbReference>
<evidence type="ECO:0000256" key="2">
    <source>
        <dbReference type="ARBA" id="ARBA00022448"/>
    </source>
</evidence>
<dbReference type="PANTHER" id="PTHR10884">
    <property type="entry name" value="NADH DEHYDROGENASE UBIQUINONE IRON-SULFUR PROTEIN 3"/>
    <property type="match status" value="1"/>
</dbReference>
<dbReference type="EC" id="7.1.1.-" evidence="5"/>
<dbReference type="NCBIfam" id="NF004730">
    <property type="entry name" value="PRK06074.1-1"/>
    <property type="match status" value="1"/>
</dbReference>
<keyword evidence="2 5" id="KW-0813">Transport</keyword>
<keyword evidence="5" id="KW-1003">Cell membrane</keyword>
<comment type="catalytic activity">
    <reaction evidence="5 7">
        <text>a quinone + NADH + 5 H(+)(in) = a quinol + NAD(+) + 4 H(+)(out)</text>
        <dbReference type="Rhea" id="RHEA:57888"/>
        <dbReference type="ChEBI" id="CHEBI:15378"/>
        <dbReference type="ChEBI" id="CHEBI:24646"/>
        <dbReference type="ChEBI" id="CHEBI:57540"/>
        <dbReference type="ChEBI" id="CHEBI:57945"/>
        <dbReference type="ChEBI" id="CHEBI:132124"/>
    </reaction>
</comment>
<evidence type="ECO:0000256" key="5">
    <source>
        <dbReference type="HAMAP-Rule" id="MF_01357"/>
    </source>
</evidence>
<evidence type="ECO:0000259" key="8">
    <source>
        <dbReference type="Pfam" id="PF00329"/>
    </source>
</evidence>
<accession>A0A2V1JXQ2</accession>
<keyword evidence="10" id="KW-1185">Reference proteome</keyword>
<dbReference type="GO" id="GO:0050136">
    <property type="term" value="F:NADH dehydrogenase (quinone) (non-electrogenic) activity"/>
    <property type="evidence" value="ECO:0007669"/>
    <property type="project" value="UniProtKB-UniRule"/>
</dbReference>
<dbReference type="InterPro" id="IPR020396">
    <property type="entry name" value="NADH_UbQ_OxRdtase_CS"/>
</dbReference>
<evidence type="ECO:0000313" key="10">
    <source>
        <dbReference type="Proteomes" id="UP000245212"/>
    </source>
</evidence>
<name>A0A2V1JXQ2_9BURK</name>
<comment type="function">
    <text evidence="5">NDH-1 shuttles electrons from NADH, via FMN and iron-sulfur (Fe-S) centers, to quinones in the respiratory chain. The immediate electron acceptor for the enzyme in this species is believed to be ubiquinone. Couples the redox reaction to proton translocation (for every two electrons transferred, four hydrogen ions are translocated across the cytoplasmic membrane), and thus conserves the redox energy in a proton gradient.</text>
</comment>
<dbReference type="Gene3D" id="3.30.460.80">
    <property type="entry name" value="NADH:ubiquinone oxidoreductase, 30kDa subunit"/>
    <property type="match status" value="1"/>
</dbReference>
<dbReference type="SUPFAM" id="SSF143243">
    <property type="entry name" value="Nqo5-like"/>
    <property type="match status" value="1"/>
</dbReference>
<feature type="domain" description="NADH:ubiquinone oxidoreductase 30kDa subunit" evidence="8">
    <location>
        <begin position="31"/>
        <end position="158"/>
    </location>
</feature>
<comment type="subcellular location">
    <subcellularLocation>
        <location evidence="5">Cell membrane</location>
        <topology evidence="5">Peripheral membrane protein</topology>
        <orientation evidence="5">Cytoplasmic side</orientation>
    </subcellularLocation>
</comment>
<dbReference type="InterPro" id="IPR037232">
    <property type="entry name" value="NADH_quin_OxRdtase_su_C/D-like"/>
</dbReference>
<dbReference type="EMBL" id="QETA01000003">
    <property type="protein sequence ID" value="PWF23252.1"/>
    <property type="molecule type" value="Genomic_DNA"/>
</dbReference>
<dbReference type="RefSeq" id="WP_109061866.1">
    <property type="nucleotide sequence ID" value="NZ_QETA01000003.1"/>
</dbReference>
<protein>
    <recommendedName>
        <fullName evidence="5">NADH-quinone oxidoreductase subunit C</fullName>
        <ecNumber evidence="5">7.1.1.-</ecNumber>
    </recommendedName>
    <alternativeName>
        <fullName evidence="5">NADH dehydrogenase I subunit C</fullName>
    </alternativeName>
    <alternativeName>
        <fullName evidence="5">NDH-1 subunit C</fullName>
    </alternativeName>
</protein>
<dbReference type="GO" id="GO:0008137">
    <property type="term" value="F:NADH dehydrogenase (ubiquinone) activity"/>
    <property type="evidence" value="ECO:0007669"/>
    <property type="project" value="InterPro"/>
</dbReference>
<dbReference type="PROSITE" id="PS00542">
    <property type="entry name" value="COMPLEX1_30K"/>
    <property type="match status" value="1"/>
</dbReference>
<organism evidence="9 10">
    <name type="scientific">Corticimicrobacter populi</name>
    <dbReference type="NCBI Taxonomy" id="2175229"/>
    <lineage>
        <taxon>Bacteria</taxon>
        <taxon>Pseudomonadati</taxon>
        <taxon>Pseudomonadota</taxon>
        <taxon>Betaproteobacteria</taxon>
        <taxon>Burkholderiales</taxon>
        <taxon>Alcaligenaceae</taxon>
        <taxon>Corticimicrobacter</taxon>
    </lineage>
</organism>
<keyword evidence="4 5" id="KW-0830">Ubiquinone</keyword>
<dbReference type="GO" id="GO:0048038">
    <property type="term" value="F:quinone binding"/>
    <property type="evidence" value="ECO:0007669"/>
    <property type="project" value="UniProtKB-KW"/>
</dbReference>
<reference evidence="10" key="1">
    <citation type="submission" date="2018-05" db="EMBL/GenBank/DDBJ databases">
        <authorList>
            <person name="Li Y."/>
        </authorList>
    </citation>
    <scope>NUCLEOTIDE SEQUENCE [LARGE SCALE GENOMIC DNA]</scope>
    <source>
        <strain evidence="10">3d-2-2</strain>
    </source>
</reference>
<keyword evidence="5 6" id="KW-1278">Translocase</keyword>
<dbReference type="GO" id="GO:0005886">
    <property type="term" value="C:plasma membrane"/>
    <property type="evidence" value="ECO:0007669"/>
    <property type="project" value="UniProtKB-SubCell"/>
</dbReference>
<proteinExistence type="inferred from homology"/>
<keyword evidence="5" id="KW-0472">Membrane</keyword>
<dbReference type="PANTHER" id="PTHR10884:SF14">
    <property type="entry name" value="NADH DEHYDROGENASE [UBIQUINONE] IRON-SULFUR PROTEIN 3, MITOCHONDRIAL"/>
    <property type="match status" value="1"/>
</dbReference>
<dbReference type="InterPro" id="IPR001268">
    <property type="entry name" value="NADH_UbQ_OxRdtase_30kDa_su"/>
</dbReference>
<evidence type="ECO:0000313" key="9">
    <source>
        <dbReference type="EMBL" id="PWF23252.1"/>
    </source>
</evidence>
<comment type="similarity">
    <text evidence="1 5 6">Belongs to the complex I 30 kDa subunit family.</text>
</comment>
<evidence type="ECO:0000256" key="4">
    <source>
        <dbReference type="ARBA" id="ARBA00023075"/>
    </source>
</evidence>
<sequence>MTRLETLKQNLLAAFGENAQIIDALGELTLEVPAEQWTATALRLRDDAQLRFETCIDLTVVDYSAWGNGKHAGLRFGVVIHLLSVTHNWRLRVRTWAPDDEFPVVASLLDVWPAVNWFEREAFDLYGVMFEGHPDLRRILTDYGFIGHPFRKDFPVLGNVEMRYDPEQKRVVYQPVTVEIRENIPRVIREDSYGMGR</sequence>
<dbReference type="InterPro" id="IPR010218">
    <property type="entry name" value="NADH_DH_suC"/>
</dbReference>
<dbReference type="AlphaFoldDB" id="A0A2V1JXQ2"/>